<dbReference type="AlphaFoldDB" id="A0A510PNU2"/>
<keyword evidence="1" id="KW-0378">Hydrolase</keyword>
<name>A0A510PNU2_MICAE</name>
<proteinExistence type="predicted"/>
<keyword evidence="1" id="KW-0645">Protease</keyword>
<sequence>MIIGNVNANREAIIQIAVLGDYKNIKSVKAVIDTGYTGDLML</sequence>
<comment type="caution">
    <text evidence="1">The sequence shown here is derived from an EMBL/GenBank/DDBJ whole genome shotgun (WGS) entry which is preliminary data.</text>
</comment>
<gene>
    <name evidence="1" type="ORF">MAE30S32_37650</name>
</gene>
<dbReference type="GO" id="GO:0006508">
    <property type="term" value="P:proteolysis"/>
    <property type="evidence" value="ECO:0007669"/>
    <property type="project" value="UniProtKB-KW"/>
</dbReference>
<dbReference type="GO" id="GO:0008233">
    <property type="term" value="F:peptidase activity"/>
    <property type="evidence" value="ECO:0007669"/>
    <property type="project" value="UniProtKB-KW"/>
</dbReference>
<reference evidence="1 2" key="1">
    <citation type="journal article" date="2019" name="Appl. Environ. Microbiol.">
        <title>Co-occurrence of broad and narrow host-range viruses infecting the toxic bloom-forming cyanobacterium Microcystis aeruginosa.</title>
        <authorList>
            <person name="Morimoto D."/>
            <person name="Tominaga K."/>
            <person name="Nishimura Y."/>
            <person name="Yoshida N."/>
            <person name="Kimura S."/>
            <person name="Sako Y."/>
            <person name="Yoshida T."/>
        </authorList>
    </citation>
    <scope>NUCLEOTIDE SEQUENCE [LARGE SCALE GENOMIC DNA]</scope>
    <source>
        <strain evidence="1 2">11-30S32</strain>
    </source>
</reference>
<dbReference type="EMBL" id="BHVU01000303">
    <property type="protein sequence ID" value="GCA95113.1"/>
    <property type="molecule type" value="Genomic_DNA"/>
</dbReference>
<evidence type="ECO:0000313" key="2">
    <source>
        <dbReference type="Proteomes" id="UP000321223"/>
    </source>
</evidence>
<dbReference type="Proteomes" id="UP000321223">
    <property type="component" value="Unassembled WGS sequence"/>
</dbReference>
<accession>A0A510PNU2</accession>
<protein>
    <submittedName>
        <fullName evidence="1">Aspartyl protease</fullName>
    </submittedName>
</protein>
<evidence type="ECO:0000313" key="1">
    <source>
        <dbReference type="EMBL" id="GCA95113.1"/>
    </source>
</evidence>
<organism evidence="1 2">
    <name type="scientific">Microcystis aeruginosa 11-30S32</name>
    <dbReference type="NCBI Taxonomy" id="2358142"/>
    <lineage>
        <taxon>Bacteria</taxon>
        <taxon>Bacillati</taxon>
        <taxon>Cyanobacteriota</taxon>
        <taxon>Cyanophyceae</taxon>
        <taxon>Oscillatoriophycideae</taxon>
        <taxon>Chroococcales</taxon>
        <taxon>Microcystaceae</taxon>
        <taxon>Microcystis</taxon>
    </lineage>
</organism>